<proteinExistence type="predicted"/>
<comment type="caution">
    <text evidence="1">The sequence shown here is derived from an EMBL/GenBank/DDBJ whole genome shotgun (WGS) entry which is preliminary data.</text>
</comment>
<protein>
    <submittedName>
        <fullName evidence="1">Uncharacterized protein</fullName>
    </submittedName>
</protein>
<accession>J6HAY1</accession>
<dbReference type="Proteomes" id="UP000005244">
    <property type="component" value="Unassembled WGS sequence"/>
</dbReference>
<keyword evidence="2" id="KW-1185">Reference proteome</keyword>
<reference evidence="1 2" key="1">
    <citation type="submission" date="2012-07" db="EMBL/GenBank/DDBJ databases">
        <authorList>
            <person name="Durkin A.S."/>
            <person name="McCorrison J."/>
            <person name="Torralba M."/>
            <person name="Gillis M."/>
            <person name="Methe B."/>
            <person name="Sutton G."/>
            <person name="Nelson K.E."/>
        </authorList>
    </citation>
    <scope>NUCLEOTIDE SEQUENCE [LARGE SCALE GENOMIC DNA]</scope>
    <source>
        <strain evidence="1 2">OBRC8</strain>
    </source>
</reference>
<organism evidence="1 2">
    <name type="scientific">Peptoanaerobacter stomatis</name>
    <dbReference type="NCBI Taxonomy" id="796937"/>
    <lineage>
        <taxon>Bacteria</taxon>
        <taxon>Bacillati</taxon>
        <taxon>Bacillota</taxon>
        <taxon>Clostridia</taxon>
        <taxon>Peptostreptococcales</taxon>
        <taxon>Filifactoraceae</taxon>
        <taxon>Peptoanaerobacter</taxon>
    </lineage>
</organism>
<dbReference type="AlphaFoldDB" id="J6HAY1"/>
<evidence type="ECO:0000313" key="2">
    <source>
        <dbReference type="Proteomes" id="UP000005244"/>
    </source>
</evidence>
<gene>
    <name evidence="1" type="ORF">HMPREF1143_1671</name>
</gene>
<dbReference type="EMBL" id="ALNK01000037">
    <property type="protein sequence ID" value="EJU20008.1"/>
    <property type="molecule type" value="Genomic_DNA"/>
</dbReference>
<evidence type="ECO:0000313" key="1">
    <source>
        <dbReference type="EMBL" id="EJU20008.1"/>
    </source>
</evidence>
<name>J6HAY1_9FIRM</name>
<sequence>MLNLTNLFDKTQNDYLKTKYYFIKMIYYIIDTYIRQK</sequence>